<dbReference type="EMBL" id="CP038908">
    <property type="protein sequence ID" value="QGO07163.1"/>
    <property type="molecule type" value="Genomic_DNA"/>
</dbReference>
<name>A0A9Q6LPQ4_PISSA</name>
<reference evidence="1 2" key="1">
    <citation type="submission" date="2019-04" db="EMBL/GenBank/DDBJ databases">
        <title>Complete genome sequencing of Piscirickettsia salmonis strain Psal-009.</title>
        <authorList>
            <person name="Schober I."/>
            <person name="Bunk B."/>
            <person name="Sproer C."/>
            <person name="Carril G.P."/>
            <person name="Riedel T."/>
            <person name="Flores-Herrera P.A."/>
            <person name="Nourdin-Galindo G."/>
            <person name="Marshall S.H."/>
            <person name="Overmann J."/>
        </authorList>
    </citation>
    <scope>NUCLEOTIDE SEQUENCE [LARGE SCALE GENOMIC DNA]</scope>
    <source>
        <strain evidence="1 2">Psal-009</strain>
    </source>
</reference>
<dbReference type="AlphaFoldDB" id="A0A9Q6LPQ4"/>
<dbReference type="Proteomes" id="UP000422232">
    <property type="component" value="Chromosome"/>
</dbReference>
<evidence type="ECO:0000313" key="1">
    <source>
        <dbReference type="EMBL" id="QGO07163.1"/>
    </source>
</evidence>
<gene>
    <name evidence="1" type="ORF">Psal009_03102</name>
</gene>
<dbReference type="Pfam" id="PF13551">
    <property type="entry name" value="HTH_29"/>
    <property type="match status" value="1"/>
</dbReference>
<dbReference type="SUPFAM" id="SSF46689">
    <property type="entry name" value="Homeodomain-like"/>
    <property type="match status" value="1"/>
</dbReference>
<accession>A0A9Q6LPQ4</accession>
<proteinExistence type="predicted"/>
<evidence type="ECO:0000313" key="2">
    <source>
        <dbReference type="Proteomes" id="UP000422232"/>
    </source>
</evidence>
<dbReference type="InterPro" id="IPR009057">
    <property type="entry name" value="Homeodomain-like_sf"/>
</dbReference>
<organism evidence="1 2">
    <name type="scientific">Piscirickettsia salmonis</name>
    <dbReference type="NCBI Taxonomy" id="1238"/>
    <lineage>
        <taxon>Bacteria</taxon>
        <taxon>Pseudomonadati</taxon>
        <taxon>Pseudomonadota</taxon>
        <taxon>Gammaproteobacteria</taxon>
        <taxon>Thiotrichales</taxon>
        <taxon>Piscirickettsiaceae</taxon>
        <taxon>Piscirickettsia</taxon>
    </lineage>
</organism>
<protein>
    <submittedName>
        <fullName evidence="1">Uncharacterized protein</fullName>
    </submittedName>
</protein>
<keyword evidence="2" id="KW-1185">Reference proteome</keyword>
<sequence>MTSLSEKIIKPKLGVLELAKQLGNVSKACEVMGYSRDSFYRFKKLYETGGEEALQEISKKRPNVKNRVPEHIEQAVIDLAIENPALGQLRASNELLQRGVIVSSSGVRSVWLRNGLETFKKRLKALEAKSAQDGILLTEEQLQALEKAKQEKEAHGEIETEHPGYLGSQDTYYVGTVSVATSVGILHIQ</sequence>